<evidence type="ECO:0000256" key="2">
    <source>
        <dbReference type="ARBA" id="ARBA00011738"/>
    </source>
</evidence>
<dbReference type="InterPro" id="IPR003656">
    <property type="entry name" value="Znf_BED"/>
</dbReference>
<feature type="domain" description="BED-type" evidence="12">
    <location>
        <begin position="41"/>
        <end position="97"/>
    </location>
</feature>
<dbReference type="InterPro" id="IPR036236">
    <property type="entry name" value="Znf_C2H2_sf"/>
</dbReference>
<reference evidence="13 14" key="1">
    <citation type="journal article" date="2021" name="bioRxiv">
        <title>Chromosome-scale and haplotype-resolved genome assembly of a tetraploid potato cultivar.</title>
        <authorList>
            <person name="Sun H."/>
            <person name="Jiao W.-B."/>
            <person name="Krause K."/>
            <person name="Campoy J.A."/>
            <person name="Goel M."/>
            <person name="Folz-Donahue K."/>
            <person name="Kukat C."/>
            <person name="Huettel B."/>
            <person name="Schneeberger K."/>
        </authorList>
    </citation>
    <scope>NUCLEOTIDE SEQUENCE [LARGE SCALE GENOMIC DNA]</scope>
    <source>
        <strain evidence="13">SolTubOtavaFocal</strain>
        <tissue evidence="13">Leaves</tissue>
    </source>
</reference>
<evidence type="ECO:0000256" key="4">
    <source>
        <dbReference type="ARBA" id="ARBA00022771"/>
    </source>
</evidence>
<evidence type="ECO:0000256" key="7">
    <source>
        <dbReference type="ARBA" id="ARBA00023125"/>
    </source>
</evidence>
<dbReference type="Pfam" id="PF05699">
    <property type="entry name" value="Dimer_Tnp_hAT"/>
    <property type="match status" value="1"/>
</dbReference>
<feature type="region of interest" description="Disordered" evidence="11">
    <location>
        <begin position="1"/>
        <end position="40"/>
    </location>
</feature>
<gene>
    <name evidence="13" type="ORF">KY290_005713</name>
</gene>
<evidence type="ECO:0000256" key="9">
    <source>
        <dbReference type="ARBA" id="ARBA00023242"/>
    </source>
</evidence>
<feature type="compositionally biased region" description="Polar residues" evidence="11">
    <location>
        <begin position="1"/>
        <end position="25"/>
    </location>
</feature>
<dbReference type="InterPro" id="IPR012337">
    <property type="entry name" value="RNaseH-like_sf"/>
</dbReference>
<evidence type="ECO:0000256" key="5">
    <source>
        <dbReference type="ARBA" id="ARBA00022833"/>
    </source>
</evidence>
<dbReference type="InterPro" id="IPR052035">
    <property type="entry name" value="ZnF_BED_domain_contain"/>
</dbReference>
<evidence type="ECO:0000256" key="1">
    <source>
        <dbReference type="ARBA" id="ARBA00004123"/>
    </source>
</evidence>
<keyword evidence="3" id="KW-0479">Metal-binding</keyword>
<dbReference type="PROSITE" id="PS50808">
    <property type="entry name" value="ZF_BED"/>
    <property type="match status" value="1"/>
</dbReference>
<sequence length="596" mass="67795">MTQTGSRVSESGASNESIPNTSSPNEVEVDVDTSKKRKAMEPRANCWKHFDKFTDESGASKAKCKYCAKPYAASTSSNGTSSMNTHMRTCPKFPRDTVDKGQNLINFLPSSTGAKEGLISTWKYDQAQSRRSLAKMIIVDELPFSFVEKEGFKNFMRVTVPQFHIPSRRTVTRDCYELYLEEKQLLKKVFKEARPRVCLTTDTWTSIQKINYIHKGVDIAACITNCLLEWGLDNVFTITVDNASSNDVTVKEMSKQLSNWGTNIMNGDHLHVRCMTHILNLIVQDGLKEIDVPTRWNSTYLMLDIAQHFELAFERYSFYDIGYLNHLRTFGSDSSEDKDETSVEDGTSVDILTSVDWKNVRSMVKFLETFYVLTLKVSGSNYVTSNTHFVEIAELNLILKEMMANEDGNLKEMAESMNEKFKKYWGEPHKMNKMIFISSILDPRNKLDYVPFAIVDMFEKEIGDKLCSEVEKYMTKLFEYYVKKSSKSSLHVPSSPTSSDNSSSISSVSGCGNFVNRGRMRTKQQFEKHKEVSGSSGSKSELERYLAEDIESDSDDFDILKWWKVNEPRFSILAEMVRDVLAIPISSVASECAFST</sequence>
<dbReference type="SUPFAM" id="SSF53098">
    <property type="entry name" value="Ribonuclease H-like"/>
    <property type="match status" value="1"/>
</dbReference>
<accession>A0ABQ7WEY1</accession>
<feature type="compositionally biased region" description="Low complexity" evidence="11">
    <location>
        <begin position="488"/>
        <end position="509"/>
    </location>
</feature>
<evidence type="ECO:0000313" key="14">
    <source>
        <dbReference type="Proteomes" id="UP000826656"/>
    </source>
</evidence>
<dbReference type="Pfam" id="PF02892">
    <property type="entry name" value="zf-BED"/>
    <property type="match status" value="1"/>
</dbReference>
<dbReference type="SMART" id="SM00614">
    <property type="entry name" value="ZnF_BED"/>
    <property type="match status" value="1"/>
</dbReference>
<keyword evidence="9" id="KW-0539">Nucleus</keyword>
<evidence type="ECO:0000256" key="3">
    <source>
        <dbReference type="ARBA" id="ARBA00022723"/>
    </source>
</evidence>
<dbReference type="InterPro" id="IPR025525">
    <property type="entry name" value="hAT-like_transposase_RNase-H"/>
</dbReference>
<comment type="caution">
    <text evidence="13">The sequence shown here is derived from an EMBL/GenBank/DDBJ whole genome shotgun (WGS) entry which is preliminary data.</text>
</comment>
<keyword evidence="4 10" id="KW-0863">Zinc-finger</keyword>
<dbReference type="EMBL" id="JAIVGD010000002">
    <property type="protein sequence ID" value="KAH0779286.1"/>
    <property type="molecule type" value="Genomic_DNA"/>
</dbReference>
<evidence type="ECO:0000259" key="12">
    <source>
        <dbReference type="PROSITE" id="PS50808"/>
    </source>
</evidence>
<comment type="subunit">
    <text evidence="2">Homodimer.</text>
</comment>
<dbReference type="PANTHER" id="PTHR46481:SF7">
    <property type="entry name" value="ZINC FINGER BED DOMAIN-CONTAINING PROTEIN RICESLEEPER 2-LIKE"/>
    <property type="match status" value="1"/>
</dbReference>
<evidence type="ECO:0000256" key="10">
    <source>
        <dbReference type="PROSITE-ProRule" id="PRU00027"/>
    </source>
</evidence>
<dbReference type="Proteomes" id="UP000826656">
    <property type="component" value="Unassembled WGS sequence"/>
</dbReference>
<keyword evidence="8" id="KW-0804">Transcription</keyword>
<evidence type="ECO:0000313" key="13">
    <source>
        <dbReference type="EMBL" id="KAH0779286.1"/>
    </source>
</evidence>
<name>A0ABQ7WEY1_SOLTU</name>
<keyword evidence="5" id="KW-0862">Zinc</keyword>
<dbReference type="InterPro" id="IPR008906">
    <property type="entry name" value="HATC_C_dom"/>
</dbReference>
<keyword evidence="7" id="KW-0238">DNA-binding</keyword>
<dbReference type="SUPFAM" id="SSF57667">
    <property type="entry name" value="beta-beta-alpha zinc fingers"/>
    <property type="match status" value="1"/>
</dbReference>
<evidence type="ECO:0000256" key="11">
    <source>
        <dbReference type="SAM" id="MobiDB-lite"/>
    </source>
</evidence>
<comment type="subcellular location">
    <subcellularLocation>
        <location evidence="1">Nucleus</location>
    </subcellularLocation>
</comment>
<dbReference type="Pfam" id="PF14372">
    <property type="entry name" value="hAT-like_RNase-H"/>
    <property type="match status" value="1"/>
</dbReference>
<protein>
    <recommendedName>
        <fullName evidence="12">BED-type domain-containing protein</fullName>
    </recommendedName>
</protein>
<feature type="region of interest" description="Disordered" evidence="11">
    <location>
        <begin position="488"/>
        <end position="515"/>
    </location>
</feature>
<evidence type="ECO:0000256" key="6">
    <source>
        <dbReference type="ARBA" id="ARBA00023015"/>
    </source>
</evidence>
<proteinExistence type="predicted"/>
<dbReference type="SUPFAM" id="SSF140996">
    <property type="entry name" value="Hermes dimerisation domain"/>
    <property type="match status" value="1"/>
</dbReference>
<dbReference type="PANTHER" id="PTHR46481">
    <property type="entry name" value="ZINC FINGER BED DOMAIN-CONTAINING PROTEIN 4"/>
    <property type="match status" value="1"/>
</dbReference>
<keyword evidence="6" id="KW-0805">Transcription regulation</keyword>
<evidence type="ECO:0000256" key="8">
    <source>
        <dbReference type="ARBA" id="ARBA00023163"/>
    </source>
</evidence>
<organism evidence="13 14">
    <name type="scientific">Solanum tuberosum</name>
    <name type="common">Potato</name>
    <dbReference type="NCBI Taxonomy" id="4113"/>
    <lineage>
        <taxon>Eukaryota</taxon>
        <taxon>Viridiplantae</taxon>
        <taxon>Streptophyta</taxon>
        <taxon>Embryophyta</taxon>
        <taxon>Tracheophyta</taxon>
        <taxon>Spermatophyta</taxon>
        <taxon>Magnoliopsida</taxon>
        <taxon>eudicotyledons</taxon>
        <taxon>Gunneridae</taxon>
        <taxon>Pentapetalae</taxon>
        <taxon>asterids</taxon>
        <taxon>lamiids</taxon>
        <taxon>Solanales</taxon>
        <taxon>Solanaceae</taxon>
        <taxon>Solanoideae</taxon>
        <taxon>Solaneae</taxon>
        <taxon>Solanum</taxon>
    </lineage>
</organism>
<keyword evidence="14" id="KW-1185">Reference proteome</keyword>